<evidence type="ECO:0000259" key="4">
    <source>
        <dbReference type="SMART" id="SM00939"/>
    </source>
</evidence>
<feature type="chain" id="PRO_5038513791" evidence="3">
    <location>
        <begin position="29"/>
        <end position="536"/>
    </location>
</feature>
<evidence type="ECO:0000256" key="1">
    <source>
        <dbReference type="ARBA" id="ARBA00008645"/>
    </source>
</evidence>
<keyword evidence="2" id="KW-0378">Hydrolase</keyword>
<dbReference type="KEGG" id="nhu:H0264_07900"/>
<dbReference type="SUPFAM" id="SSF53474">
    <property type="entry name" value="alpha/beta-Hydrolases"/>
    <property type="match status" value="1"/>
</dbReference>
<gene>
    <name evidence="5" type="ORF">H0264_07900</name>
</gene>
<accession>A0A7D6ZJM7</accession>
<evidence type="ECO:0000256" key="3">
    <source>
        <dbReference type="SAM" id="SignalP"/>
    </source>
</evidence>
<dbReference type="SUPFAM" id="SSF49785">
    <property type="entry name" value="Galactose-binding domain-like"/>
    <property type="match status" value="1"/>
</dbReference>
<dbReference type="Pfam" id="PF02129">
    <property type="entry name" value="Peptidase_S15"/>
    <property type="match status" value="1"/>
</dbReference>
<evidence type="ECO:0000313" key="5">
    <source>
        <dbReference type="EMBL" id="QLY32187.1"/>
    </source>
</evidence>
<feature type="signal peptide" evidence="3">
    <location>
        <begin position="1"/>
        <end position="28"/>
    </location>
</feature>
<dbReference type="AlphaFoldDB" id="A0A7D6ZJM7"/>
<proteinExistence type="inferred from homology"/>
<protein>
    <submittedName>
        <fullName evidence="5">Prolyl oligopeptidase family serine peptidase</fullName>
    </submittedName>
</protein>
<feature type="domain" description="Xaa-Pro dipeptidyl-peptidase C-terminal" evidence="4">
    <location>
        <begin position="307"/>
        <end position="530"/>
    </location>
</feature>
<organism evidence="5 6">
    <name type="scientific">Nocardia huaxiensis</name>
    <dbReference type="NCBI Taxonomy" id="2755382"/>
    <lineage>
        <taxon>Bacteria</taxon>
        <taxon>Bacillati</taxon>
        <taxon>Actinomycetota</taxon>
        <taxon>Actinomycetes</taxon>
        <taxon>Mycobacteriales</taxon>
        <taxon>Nocardiaceae</taxon>
        <taxon>Nocardia</taxon>
    </lineage>
</organism>
<dbReference type="Pfam" id="PF08530">
    <property type="entry name" value="PepX_C"/>
    <property type="match status" value="1"/>
</dbReference>
<keyword evidence="3" id="KW-0732">Signal</keyword>
<dbReference type="InterPro" id="IPR013736">
    <property type="entry name" value="Xaa-Pro_dipept_C"/>
</dbReference>
<keyword evidence="6" id="KW-1185">Reference proteome</keyword>
<dbReference type="PANTHER" id="PTHR22946">
    <property type="entry name" value="DIENELACTONE HYDROLASE DOMAIN-CONTAINING PROTEIN-RELATED"/>
    <property type="match status" value="1"/>
</dbReference>
<dbReference type="EMBL" id="CP059399">
    <property type="protein sequence ID" value="QLY32187.1"/>
    <property type="molecule type" value="Genomic_DNA"/>
</dbReference>
<dbReference type="SMART" id="SM00939">
    <property type="entry name" value="PepX_C"/>
    <property type="match status" value="1"/>
</dbReference>
<dbReference type="RefSeq" id="WP_181583360.1">
    <property type="nucleotide sequence ID" value="NZ_CP059399.1"/>
</dbReference>
<evidence type="ECO:0000256" key="2">
    <source>
        <dbReference type="ARBA" id="ARBA00022801"/>
    </source>
</evidence>
<dbReference type="PANTHER" id="PTHR22946:SF9">
    <property type="entry name" value="POLYKETIDE TRANSFERASE AF380"/>
    <property type="match status" value="1"/>
</dbReference>
<dbReference type="InterPro" id="IPR008979">
    <property type="entry name" value="Galactose-bd-like_sf"/>
</dbReference>
<sequence>MKARARFGRRLCCTLASAALIASAAALAQAPAGAVPIPGGQATTLWIPGADGVRLNAIITAPADIATHKNPLVLQPSGWGMPAMGSIGSAYRLSTGENFISIEYTARGMYLSEGEVDLLGHKDAEDASAVIDWAIANLNVDPDRIAIAGGSYGAGMSLIAAAHDPRIKAIVADSPPTDIGEALAPNGTPKTGGPIALALAGVQTNRFSTELIERGLPMILGNDAYALQGVPNEHLLAEAIPKLNANGTAVFLAHDWQDSLLPSGPAFTMFDELTGPKMLYMQAGDHSTGGGAGQVAGLPNAVWDAGIRWLDHYVNGADNGIDREAPVQLAPANGGIGAPYTGFPSAAAAMAAARTFPLSAPAAGVMGADPAESWSQPLFSGPTIAVAAVPYVSGTVAQLGLAPAIPLGGVDRNLAGVWRTAPFAGGGVVSGTTALKLTVLPQTSDLTLIGILYDEGPDGTGTVVTYAPVTRHGLTAGAPNEIAWELAATHWNLAPGHRLTLTVTSQDPIPFVSSTPLGSMVTFAAPSTVDIPVNAA</sequence>
<dbReference type="InterPro" id="IPR000383">
    <property type="entry name" value="Xaa-Pro-like_dom"/>
</dbReference>
<dbReference type="Gene3D" id="2.60.120.260">
    <property type="entry name" value="Galactose-binding domain-like"/>
    <property type="match status" value="1"/>
</dbReference>
<reference evidence="5 6" key="1">
    <citation type="submission" date="2020-07" db="EMBL/GenBank/DDBJ databases">
        <authorList>
            <person name="Zhuang K."/>
            <person name="Ran Y."/>
        </authorList>
    </citation>
    <scope>NUCLEOTIDE SEQUENCE [LARGE SCALE GENOMIC DNA]</scope>
    <source>
        <strain evidence="5 6">WCH-YHL-001</strain>
    </source>
</reference>
<dbReference type="GO" id="GO:0008239">
    <property type="term" value="F:dipeptidyl-peptidase activity"/>
    <property type="evidence" value="ECO:0007669"/>
    <property type="project" value="InterPro"/>
</dbReference>
<dbReference type="Gene3D" id="3.40.50.1820">
    <property type="entry name" value="alpha/beta hydrolase"/>
    <property type="match status" value="1"/>
</dbReference>
<dbReference type="GO" id="GO:0052689">
    <property type="term" value="F:carboxylic ester hydrolase activity"/>
    <property type="evidence" value="ECO:0007669"/>
    <property type="project" value="UniProtKB-ARBA"/>
</dbReference>
<dbReference type="Proteomes" id="UP000515512">
    <property type="component" value="Chromosome"/>
</dbReference>
<dbReference type="InterPro" id="IPR029058">
    <property type="entry name" value="AB_hydrolase_fold"/>
</dbReference>
<dbReference type="InterPro" id="IPR050261">
    <property type="entry name" value="FrsA_esterase"/>
</dbReference>
<comment type="similarity">
    <text evidence="1">Belongs to the AB hydrolase superfamily.</text>
</comment>
<evidence type="ECO:0000313" key="6">
    <source>
        <dbReference type="Proteomes" id="UP000515512"/>
    </source>
</evidence>
<name>A0A7D6ZJM7_9NOCA</name>